<reference evidence="10" key="1">
    <citation type="journal article" date="2023" name="Commun. Biol.">
        <title>Genome analysis of Parmales, the sister group of diatoms, reveals the evolutionary specialization of diatoms from phago-mixotrophs to photoautotrophs.</title>
        <authorList>
            <person name="Ban H."/>
            <person name="Sato S."/>
            <person name="Yoshikawa S."/>
            <person name="Yamada K."/>
            <person name="Nakamura Y."/>
            <person name="Ichinomiya M."/>
            <person name="Sato N."/>
            <person name="Blanc-Mathieu R."/>
            <person name="Endo H."/>
            <person name="Kuwata A."/>
            <person name="Ogata H."/>
        </authorList>
    </citation>
    <scope>NUCLEOTIDE SEQUENCE [LARGE SCALE GENOMIC DNA]</scope>
    <source>
        <strain evidence="10">NIES 3699</strain>
    </source>
</reference>
<name>A0A9W7C8Y4_9STRA</name>
<feature type="compositionally biased region" description="Basic residues" evidence="7">
    <location>
        <begin position="586"/>
        <end position="603"/>
    </location>
</feature>
<evidence type="ECO:0000256" key="3">
    <source>
        <dbReference type="ARBA" id="ARBA00022475"/>
    </source>
</evidence>
<dbReference type="AlphaFoldDB" id="A0A9W7C8Y4"/>
<feature type="region of interest" description="Disordered" evidence="7">
    <location>
        <begin position="626"/>
        <end position="666"/>
    </location>
</feature>
<dbReference type="PANTHER" id="PTHR16024">
    <property type="entry name" value="XK-RELATED PROTEIN"/>
    <property type="match status" value="1"/>
</dbReference>
<comment type="subcellular location">
    <subcellularLocation>
        <location evidence="1">Cell membrane</location>
        <topology evidence="1">Multi-pass membrane protein</topology>
    </subcellularLocation>
</comment>
<evidence type="ECO:0000256" key="4">
    <source>
        <dbReference type="ARBA" id="ARBA00022692"/>
    </source>
</evidence>
<dbReference type="Pfam" id="PF09815">
    <property type="entry name" value="XK-related"/>
    <property type="match status" value="1"/>
</dbReference>
<keyword evidence="4 8" id="KW-0812">Transmembrane</keyword>
<dbReference type="PANTHER" id="PTHR16024:SF13">
    <property type="entry name" value="XK-RELATED PROTEIN 9"/>
    <property type="match status" value="1"/>
</dbReference>
<protein>
    <submittedName>
        <fullName evidence="9">Uncharacterized protein</fullName>
    </submittedName>
</protein>
<accession>A0A9W7C8Y4</accession>
<feature type="transmembrane region" description="Helical" evidence="8">
    <location>
        <begin position="467"/>
        <end position="486"/>
    </location>
</feature>
<feature type="transmembrane region" description="Helical" evidence="8">
    <location>
        <begin position="324"/>
        <end position="343"/>
    </location>
</feature>
<dbReference type="GO" id="GO:0005886">
    <property type="term" value="C:plasma membrane"/>
    <property type="evidence" value="ECO:0007669"/>
    <property type="project" value="UniProtKB-SubCell"/>
</dbReference>
<feature type="transmembrane region" description="Helical" evidence="8">
    <location>
        <begin position="424"/>
        <end position="446"/>
    </location>
</feature>
<feature type="transmembrane region" description="Helical" evidence="8">
    <location>
        <begin position="280"/>
        <end position="303"/>
    </location>
</feature>
<keyword evidence="6 8" id="KW-0472">Membrane</keyword>
<dbReference type="EMBL" id="BRXX01000245">
    <property type="protein sequence ID" value="GMI00241.1"/>
    <property type="molecule type" value="Genomic_DNA"/>
</dbReference>
<organism evidence="9 10">
    <name type="scientific">Triparma verrucosa</name>
    <dbReference type="NCBI Taxonomy" id="1606542"/>
    <lineage>
        <taxon>Eukaryota</taxon>
        <taxon>Sar</taxon>
        <taxon>Stramenopiles</taxon>
        <taxon>Ochrophyta</taxon>
        <taxon>Bolidophyceae</taxon>
        <taxon>Parmales</taxon>
        <taxon>Triparmaceae</taxon>
        <taxon>Triparma</taxon>
    </lineage>
</organism>
<keyword evidence="10" id="KW-1185">Reference proteome</keyword>
<dbReference type="InterPro" id="IPR018629">
    <property type="entry name" value="XK-rel"/>
</dbReference>
<gene>
    <name evidence="9" type="ORF">TrVE_jg8529</name>
</gene>
<keyword evidence="3" id="KW-1003">Cell membrane</keyword>
<evidence type="ECO:0000256" key="7">
    <source>
        <dbReference type="SAM" id="MobiDB-lite"/>
    </source>
</evidence>
<evidence type="ECO:0000256" key="5">
    <source>
        <dbReference type="ARBA" id="ARBA00022989"/>
    </source>
</evidence>
<evidence type="ECO:0000313" key="10">
    <source>
        <dbReference type="Proteomes" id="UP001165160"/>
    </source>
</evidence>
<dbReference type="Proteomes" id="UP001165160">
    <property type="component" value="Unassembled WGS sequence"/>
</dbReference>
<feature type="transmembrane region" description="Helical" evidence="8">
    <location>
        <begin position="145"/>
        <end position="166"/>
    </location>
</feature>
<feature type="transmembrane region" description="Helical" evidence="8">
    <location>
        <begin position="382"/>
        <end position="404"/>
    </location>
</feature>
<feature type="region of interest" description="Disordered" evidence="7">
    <location>
        <begin position="582"/>
        <end position="609"/>
    </location>
</feature>
<feature type="transmembrane region" description="Helical" evidence="8">
    <location>
        <begin position="349"/>
        <end position="370"/>
    </location>
</feature>
<keyword evidence="5 8" id="KW-1133">Transmembrane helix</keyword>
<evidence type="ECO:0000256" key="8">
    <source>
        <dbReference type="SAM" id="Phobius"/>
    </source>
</evidence>
<comment type="similarity">
    <text evidence="2">Belongs to the XK family.</text>
</comment>
<feature type="compositionally biased region" description="Low complexity" evidence="7">
    <location>
        <begin position="651"/>
        <end position="666"/>
    </location>
</feature>
<feature type="transmembrane region" description="Helical" evidence="8">
    <location>
        <begin position="178"/>
        <end position="199"/>
    </location>
</feature>
<evidence type="ECO:0000313" key="9">
    <source>
        <dbReference type="EMBL" id="GMI00241.1"/>
    </source>
</evidence>
<evidence type="ECO:0000256" key="1">
    <source>
        <dbReference type="ARBA" id="ARBA00004651"/>
    </source>
</evidence>
<proteinExistence type="inferred from homology"/>
<evidence type="ECO:0000256" key="6">
    <source>
        <dbReference type="ARBA" id="ARBA00023136"/>
    </source>
</evidence>
<dbReference type="InterPro" id="IPR050895">
    <property type="entry name" value="XK-related_scramblase"/>
</dbReference>
<comment type="caution">
    <text evidence="9">The sequence shown here is derived from an EMBL/GenBank/DDBJ whole genome shotgun (WGS) entry which is preliminary data.</text>
</comment>
<sequence length="666" mass="74864">MMDLADSCLTSGTKERACINFILNSPNSFGFDPKLHPWLAPTLSKAVRQELNIKPYHCNLTFPELQVDLSGIATSGFSAVFTETCNKIGSDFTSHILANTLGESAADSWILQFPALKEVDQTCPWFRPVMNIVAMRVLRTVPWGLKLRVTFGALISVTDVTTDVLIVSEYMQDKDSYWAAYFIMACISATMLFQCLISYGQYHKCGKERVLREVLPVMFGFKPIVDAYRVSSGKPGDSRFLTDHYMEMNTNRTVEMFAEAIPAGLIQVYMLLNLGNPTGVAMTSFITSALTTAYGSAIMSFDYDTNPFRRLATPNFYGMIPDSTFLRLSFILIMVLNSCATITGRSLAYAMLASIDPMYFLAIFLLDQGLYLGVKILRGDGWYWLPLDNGPLAVILAGLTRFVNKTVNDFAGIVQFRNASEIGGLWWTASMLYGQVLMWVSGYFYAEMRRKEEDIDGEESAGMMYKTLSLISGAWLLSASMFVALMDRSYLSTFTSVKTGHSDVKDKFRNPDSSPFQRVQIITKNKRLWKSIRPEVCTYFQENWVRWSKEQPAWFNRKFIAKIPDDFIPLEALDAIKRERRALEKNKRRSRGNRGKGKGKKSTSKVSPAVNQTLTTNTFILGDKIEEEEEEGQGQDNQLIIYGERDNSYISNTSSTDNSGGSSVGV</sequence>
<evidence type="ECO:0000256" key="2">
    <source>
        <dbReference type="ARBA" id="ARBA00008789"/>
    </source>
</evidence>